<dbReference type="GO" id="GO:0005737">
    <property type="term" value="C:cytoplasm"/>
    <property type="evidence" value="ECO:0007669"/>
    <property type="project" value="TreeGrafter"/>
</dbReference>
<gene>
    <name evidence="4" type="ORF">Pflav_029680</name>
</gene>
<dbReference type="InterPro" id="IPR041664">
    <property type="entry name" value="AAA_16"/>
</dbReference>
<dbReference type="SUPFAM" id="SSF52540">
    <property type="entry name" value="P-loop containing nucleoside triphosphate hydrolases"/>
    <property type="match status" value="1"/>
</dbReference>
<reference evidence="4 5" key="1">
    <citation type="submission" date="2020-03" db="EMBL/GenBank/DDBJ databases">
        <title>Whole genome shotgun sequence of Phytohabitans flavus NBRC 107702.</title>
        <authorList>
            <person name="Komaki H."/>
            <person name="Tamura T."/>
        </authorList>
    </citation>
    <scope>NUCLEOTIDE SEQUENCE [LARGE SCALE GENOMIC DNA]</scope>
    <source>
        <strain evidence="4 5">NBRC 107702</strain>
    </source>
</reference>
<keyword evidence="2" id="KW-0067">ATP-binding</keyword>
<evidence type="ECO:0000256" key="2">
    <source>
        <dbReference type="ARBA" id="ARBA00022840"/>
    </source>
</evidence>
<dbReference type="Proteomes" id="UP000502508">
    <property type="component" value="Chromosome"/>
</dbReference>
<keyword evidence="1" id="KW-0547">Nucleotide-binding</keyword>
<name>A0A6F8XS31_9ACTN</name>
<dbReference type="InterPro" id="IPR027417">
    <property type="entry name" value="P-loop_NTPase"/>
</dbReference>
<dbReference type="KEGG" id="pfla:Pflav_029680"/>
<dbReference type="Pfam" id="PF13191">
    <property type="entry name" value="AAA_16"/>
    <property type="match status" value="1"/>
</dbReference>
<dbReference type="GO" id="GO:0005524">
    <property type="term" value="F:ATP binding"/>
    <property type="evidence" value="ECO:0007669"/>
    <property type="project" value="UniProtKB-KW"/>
</dbReference>
<dbReference type="GO" id="GO:0004016">
    <property type="term" value="F:adenylate cyclase activity"/>
    <property type="evidence" value="ECO:0007669"/>
    <property type="project" value="TreeGrafter"/>
</dbReference>
<organism evidence="4 5">
    <name type="scientific">Phytohabitans flavus</name>
    <dbReference type="NCBI Taxonomy" id="1076124"/>
    <lineage>
        <taxon>Bacteria</taxon>
        <taxon>Bacillati</taxon>
        <taxon>Actinomycetota</taxon>
        <taxon>Actinomycetes</taxon>
        <taxon>Micromonosporales</taxon>
        <taxon>Micromonosporaceae</taxon>
    </lineage>
</organism>
<reference evidence="4 5" key="2">
    <citation type="submission" date="2020-03" db="EMBL/GenBank/DDBJ databases">
        <authorList>
            <person name="Ichikawa N."/>
            <person name="Kimura A."/>
            <person name="Kitahashi Y."/>
            <person name="Uohara A."/>
        </authorList>
    </citation>
    <scope>NUCLEOTIDE SEQUENCE [LARGE SCALE GENOMIC DNA]</scope>
    <source>
        <strain evidence="4 5">NBRC 107702</strain>
    </source>
</reference>
<evidence type="ECO:0000259" key="3">
    <source>
        <dbReference type="Pfam" id="PF13191"/>
    </source>
</evidence>
<evidence type="ECO:0000256" key="1">
    <source>
        <dbReference type="ARBA" id="ARBA00022741"/>
    </source>
</evidence>
<dbReference type="PANTHER" id="PTHR16305:SF35">
    <property type="entry name" value="TRANSCRIPTIONAL ACTIVATOR DOMAIN"/>
    <property type="match status" value="1"/>
</dbReference>
<dbReference type="PANTHER" id="PTHR16305">
    <property type="entry name" value="TESTICULAR SOLUBLE ADENYLYL CYCLASE"/>
    <property type="match status" value="1"/>
</dbReference>
<protein>
    <recommendedName>
        <fullName evidence="3">Orc1-like AAA ATPase domain-containing protein</fullName>
    </recommendedName>
</protein>
<keyword evidence="5" id="KW-1185">Reference proteome</keyword>
<dbReference type="AlphaFoldDB" id="A0A6F8XS31"/>
<feature type="domain" description="Orc1-like AAA ATPase" evidence="3">
    <location>
        <begin position="3"/>
        <end position="143"/>
    </location>
</feature>
<evidence type="ECO:0000313" key="4">
    <source>
        <dbReference type="EMBL" id="BCB76558.1"/>
    </source>
</evidence>
<proteinExistence type="predicted"/>
<sequence length="150" mass="15457">MIVGRRAELVALDVLLDGAVGGAGGALVVRGEAGIGKSALLEYTVERAAARGGPVVSTAGVQAEVHVPFAGLHRLLRTVPDRGGAAAAMLDDPDTLPYRAGMALLDLLGEAGAAAPVLVAVEDAHWLDGPSWEALAFVARRLGRTGWRWC</sequence>
<dbReference type="EMBL" id="AP022870">
    <property type="protein sequence ID" value="BCB76558.1"/>
    <property type="molecule type" value="Genomic_DNA"/>
</dbReference>
<accession>A0A6F8XS31</accession>
<evidence type="ECO:0000313" key="5">
    <source>
        <dbReference type="Proteomes" id="UP000502508"/>
    </source>
</evidence>
<dbReference type="RefSeq" id="WP_173036574.1">
    <property type="nucleotide sequence ID" value="NZ_AP022870.1"/>
</dbReference>